<organism evidence="6 7">
    <name type="scientific">Mailhella massiliensis</name>
    <dbReference type="NCBI Taxonomy" id="1903261"/>
    <lineage>
        <taxon>Bacteria</taxon>
        <taxon>Pseudomonadati</taxon>
        <taxon>Thermodesulfobacteriota</taxon>
        <taxon>Desulfovibrionia</taxon>
        <taxon>Desulfovibrionales</taxon>
        <taxon>Desulfovibrionaceae</taxon>
        <taxon>Mailhella</taxon>
    </lineage>
</organism>
<dbReference type="GO" id="GO:0008932">
    <property type="term" value="F:lytic endotransglycosylase activity"/>
    <property type="evidence" value="ECO:0007669"/>
    <property type="project" value="UniProtKB-UniRule"/>
</dbReference>
<dbReference type="InterPro" id="IPR009009">
    <property type="entry name" value="RlpA-like_DPBB"/>
</dbReference>
<comment type="caution">
    <text evidence="6">The sequence shown here is derived from an EMBL/GenBank/DDBJ whole genome shotgun (WGS) entry which is preliminary data.</text>
</comment>
<dbReference type="Pfam" id="PF03330">
    <property type="entry name" value="DPBB_1"/>
    <property type="match status" value="1"/>
</dbReference>
<dbReference type="InterPro" id="IPR036908">
    <property type="entry name" value="RlpA-like_sf"/>
</dbReference>
<feature type="chain" id="PRO_5038200153" description="Probable endolytic peptidoglycan transglycosylase RlpA" evidence="3">
    <location>
        <begin position="30"/>
        <end position="226"/>
    </location>
</feature>
<dbReference type="InterPro" id="IPR012997">
    <property type="entry name" value="RplA"/>
</dbReference>
<dbReference type="AlphaFoldDB" id="A0A921AY72"/>
<comment type="similarity">
    <text evidence="3 4">Belongs to the RlpA family.</text>
</comment>
<evidence type="ECO:0000313" key="6">
    <source>
        <dbReference type="EMBL" id="HJD97963.1"/>
    </source>
</evidence>
<reference evidence="6" key="1">
    <citation type="journal article" date="2021" name="PeerJ">
        <title>Extensive microbial diversity within the chicken gut microbiome revealed by metagenomics and culture.</title>
        <authorList>
            <person name="Gilroy R."/>
            <person name="Ravi A."/>
            <person name="Getino M."/>
            <person name="Pursley I."/>
            <person name="Horton D.L."/>
            <person name="Alikhan N.F."/>
            <person name="Baker D."/>
            <person name="Gharbi K."/>
            <person name="Hall N."/>
            <person name="Watson M."/>
            <person name="Adriaenssens E.M."/>
            <person name="Foster-Nyarko E."/>
            <person name="Jarju S."/>
            <person name="Secka A."/>
            <person name="Antonio M."/>
            <person name="Oren A."/>
            <person name="Chaudhuri R.R."/>
            <person name="La Ragione R."/>
            <person name="Hildebrand F."/>
            <person name="Pallen M.J."/>
        </authorList>
    </citation>
    <scope>NUCLEOTIDE SEQUENCE</scope>
    <source>
        <strain evidence="6">ChiGjej2B2-19336</strain>
    </source>
</reference>
<reference evidence="6" key="2">
    <citation type="submission" date="2021-09" db="EMBL/GenBank/DDBJ databases">
        <authorList>
            <person name="Gilroy R."/>
        </authorList>
    </citation>
    <scope>NUCLEOTIDE SEQUENCE</scope>
    <source>
        <strain evidence="6">ChiGjej2B2-19336</strain>
    </source>
</reference>
<keyword evidence="3" id="KW-0732">Signal</keyword>
<name>A0A921AY72_9BACT</name>
<evidence type="ECO:0000256" key="3">
    <source>
        <dbReference type="HAMAP-Rule" id="MF_02071"/>
    </source>
</evidence>
<dbReference type="CDD" id="cd22268">
    <property type="entry name" value="DPBB_RlpA-like"/>
    <property type="match status" value="1"/>
</dbReference>
<dbReference type="NCBIfam" id="TIGR00413">
    <property type="entry name" value="rlpA"/>
    <property type="match status" value="1"/>
</dbReference>
<dbReference type="GO" id="GO:0071555">
    <property type="term" value="P:cell wall organization"/>
    <property type="evidence" value="ECO:0007669"/>
    <property type="project" value="UniProtKB-KW"/>
</dbReference>
<keyword evidence="1 3" id="KW-0456">Lyase</keyword>
<dbReference type="PANTHER" id="PTHR34183:SF8">
    <property type="entry name" value="ENDOLYTIC PEPTIDOGLYCAN TRANSGLYCOSYLASE RLPA-RELATED"/>
    <property type="match status" value="1"/>
</dbReference>
<evidence type="ECO:0000259" key="5">
    <source>
        <dbReference type="Pfam" id="PF03330"/>
    </source>
</evidence>
<feature type="domain" description="RlpA-like protein double-psi beta-barrel" evidence="5">
    <location>
        <begin position="36"/>
        <end position="123"/>
    </location>
</feature>
<dbReference type="SUPFAM" id="SSF50685">
    <property type="entry name" value="Barwin-like endoglucanases"/>
    <property type="match status" value="1"/>
</dbReference>
<comment type="function">
    <text evidence="3">Lytic transglycosylase with a strong preference for naked glycan strands that lack stem peptides.</text>
</comment>
<sequence length="226" mass="24383" precursor="true">MTSSSYRSLMAFAGMWLLCLLLITPSAYGQDASFQSGVASWYGPWHHGKSTATGEAFDMFAMTAAHRTLPLGTLVKVEHKDSGKSVIVRINDRGPYVKNRIIDLSYAAADSLGLSESGISRVSLEVVGDKDGRPLSRSQAFFVKLRETQVSSDAVARQLSRLIRLGLYDAASLLHTQDGVMAIGPYASFQESQDALVRVATTHPGASIMLAEKNSMSPAIQAVAER</sequence>
<dbReference type="InterPro" id="IPR034718">
    <property type="entry name" value="RlpA"/>
</dbReference>
<evidence type="ECO:0000256" key="1">
    <source>
        <dbReference type="ARBA" id="ARBA00023239"/>
    </source>
</evidence>
<protein>
    <recommendedName>
        <fullName evidence="3">Probable endolytic peptidoglycan transglycosylase RlpA</fullName>
        <ecNumber evidence="3">4.2.2.-</ecNumber>
    </recommendedName>
</protein>
<dbReference type="PANTHER" id="PTHR34183">
    <property type="entry name" value="ENDOLYTIC PEPTIDOGLYCAN TRANSGLYCOSYLASE RLPA"/>
    <property type="match status" value="1"/>
</dbReference>
<gene>
    <name evidence="3" type="primary">rlpA</name>
    <name evidence="6" type="ORF">K8W16_10005</name>
</gene>
<dbReference type="Gene3D" id="2.40.40.10">
    <property type="entry name" value="RlpA-like domain"/>
    <property type="match status" value="1"/>
</dbReference>
<dbReference type="EC" id="4.2.2.-" evidence="3"/>
<proteinExistence type="inferred from homology"/>
<accession>A0A921AY72</accession>
<evidence type="ECO:0000313" key="7">
    <source>
        <dbReference type="Proteomes" id="UP000698963"/>
    </source>
</evidence>
<evidence type="ECO:0000256" key="4">
    <source>
        <dbReference type="RuleBase" id="RU003495"/>
    </source>
</evidence>
<feature type="signal peptide" evidence="3">
    <location>
        <begin position="1"/>
        <end position="29"/>
    </location>
</feature>
<evidence type="ECO:0000256" key="2">
    <source>
        <dbReference type="ARBA" id="ARBA00023316"/>
    </source>
</evidence>
<dbReference type="GO" id="GO:0000270">
    <property type="term" value="P:peptidoglycan metabolic process"/>
    <property type="evidence" value="ECO:0007669"/>
    <property type="project" value="UniProtKB-UniRule"/>
</dbReference>
<dbReference type="RefSeq" id="WP_304123178.1">
    <property type="nucleotide sequence ID" value="NZ_DYZA01000202.1"/>
</dbReference>
<dbReference type="HAMAP" id="MF_02071">
    <property type="entry name" value="RlpA"/>
    <property type="match status" value="1"/>
</dbReference>
<dbReference type="EMBL" id="DYZA01000202">
    <property type="protein sequence ID" value="HJD97963.1"/>
    <property type="molecule type" value="Genomic_DNA"/>
</dbReference>
<keyword evidence="2 3" id="KW-0961">Cell wall biogenesis/degradation</keyword>
<dbReference type="Proteomes" id="UP000698963">
    <property type="component" value="Unassembled WGS sequence"/>
</dbReference>